<evidence type="ECO:0000259" key="2">
    <source>
        <dbReference type="Pfam" id="PF01909"/>
    </source>
</evidence>
<dbReference type="SUPFAM" id="SSF81301">
    <property type="entry name" value="Nucleotidyltransferase"/>
    <property type="match status" value="1"/>
</dbReference>
<protein>
    <submittedName>
        <fullName evidence="4">Uncharacterized protein</fullName>
    </submittedName>
</protein>
<feature type="domain" description="Adenylyltransferase AadA C-terminal" evidence="3">
    <location>
        <begin position="205"/>
        <end position="295"/>
    </location>
</feature>
<dbReference type="EMBL" id="QJVJ01000005">
    <property type="protein sequence ID" value="PYI54275.1"/>
    <property type="molecule type" value="Genomic_DNA"/>
</dbReference>
<reference evidence="4 5" key="1">
    <citation type="submission" date="2018-05" db="EMBL/GenBank/DDBJ databases">
        <title>Paenibacillus flagellatus sp. nov., isolated from selenium mineral soil.</title>
        <authorList>
            <person name="Dai X."/>
        </authorList>
    </citation>
    <scope>NUCLEOTIDE SEQUENCE [LARGE SCALE GENOMIC DNA]</scope>
    <source>
        <strain evidence="4 5">DXL2</strain>
    </source>
</reference>
<organism evidence="4 5">
    <name type="scientific">Paenibacillus flagellatus</name>
    <dbReference type="NCBI Taxonomy" id="2211139"/>
    <lineage>
        <taxon>Bacteria</taxon>
        <taxon>Bacillati</taxon>
        <taxon>Bacillota</taxon>
        <taxon>Bacilli</taxon>
        <taxon>Bacillales</taxon>
        <taxon>Paenibacillaceae</taxon>
        <taxon>Paenibacillus</taxon>
    </lineage>
</organism>
<keyword evidence="1" id="KW-0808">Transferase</keyword>
<feature type="domain" description="Polymerase nucleotidyl transferase" evidence="2">
    <location>
        <begin position="68"/>
        <end position="114"/>
    </location>
</feature>
<comment type="caution">
    <text evidence="4">The sequence shown here is derived from an EMBL/GenBank/DDBJ whole genome shotgun (WGS) entry which is preliminary data.</text>
</comment>
<evidence type="ECO:0000259" key="3">
    <source>
        <dbReference type="Pfam" id="PF13427"/>
    </source>
</evidence>
<dbReference type="Proteomes" id="UP000247476">
    <property type="component" value="Unassembled WGS sequence"/>
</dbReference>
<dbReference type="InterPro" id="IPR025184">
    <property type="entry name" value="AadA_C"/>
</dbReference>
<proteinExistence type="predicted"/>
<dbReference type="GO" id="GO:0016779">
    <property type="term" value="F:nucleotidyltransferase activity"/>
    <property type="evidence" value="ECO:0007669"/>
    <property type="project" value="InterPro"/>
</dbReference>
<dbReference type="Gene3D" id="3.30.460.10">
    <property type="entry name" value="Beta Polymerase, domain 2"/>
    <property type="match status" value="1"/>
</dbReference>
<keyword evidence="5" id="KW-1185">Reference proteome</keyword>
<dbReference type="InterPro" id="IPR043519">
    <property type="entry name" value="NT_sf"/>
</dbReference>
<gene>
    <name evidence="4" type="ORF">DLM86_12405</name>
</gene>
<sequence length="327" mass="37797">MRWKNRRDISGKGGQRTEFVIPILSVVNAPGCLYNEEKPVIERKMTMPGAQMWPDCDEDIRRFVGNVVKRLKSELQNRLTGVYLHGSLAMGSYYRPKSDIDLIAVVDGRLSADLAEKTAISVAEEASRRPTVGNVEMSAITKETAKRVPVPMPFEWHYSSSWHDRIVNREVDYREERTDPDLPSHLMYVTKRGIRLYGRPIPETFGQVEWRFLWDAVRDDLDWILQDGHIAETPFYSVLNICRVFQLTASDSRTVYSKEEGGLWGLVHLPREHHPVIRQALEVYRSSETVTEEQRRTGGREWDRDKLFAFRDYARSRLGGPGTEQSR</sequence>
<dbReference type="Pfam" id="PF13427">
    <property type="entry name" value="AadA_C"/>
    <property type="match status" value="1"/>
</dbReference>
<dbReference type="InterPro" id="IPR002934">
    <property type="entry name" value="Polymerase_NTP_transf_dom"/>
</dbReference>
<dbReference type="AlphaFoldDB" id="A0A2V5K4M7"/>
<evidence type="ECO:0000256" key="1">
    <source>
        <dbReference type="ARBA" id="ARBA00022679"/>
    </source>
</evidence>
<dbReference type="Pfam" id="PF01909">
    <property type="entry name" value="NTP_transf_2"/>
    <property type="match status" value="1"/>
</dbReference>
<evidence type="ECO:0000313" key="4">
    <source>
        <dbReference type="EMBL" id="PYI54275.1"/>
    </source>
</evidence>
<accession>A0A2V5K4M7</accession>
<name>A0A2V5K4M7_9BACL</name>
<evidence type="ECO:0000313" key="5">
    <source>
        <dbReference type="Proteomes" id="UP000247476"/>
    </source>
</evidence>